<evidence type="ECO:0000313" key="1">
    <source>
        <dbReference type="EMBL" id="WUO49892.1"/>
    </source>
</evidence>
<accession>A0ABZ1RV12</accession>
<dbReference type="InterPro" id="IPR027417">
    <property type="entry name" value="P-loop_NTPase"/>
</dbReference>
<dbReference type="PRINTS" id="PR01100">
    <property type="entry name" value="SHIKIMTKNASE"/>
</dbReference>
<reference evidence="1" key="1">
    <citation type="submission" date="2022-10" db="EMBL/GenBank/DDBJ databases">
        <title>The complete genomes of actinobacterial strains from the NBC collection.</title>
        <authorList>
            <person name="Joergensen T.S."/>
            <person name="Alvarez Arevalo M."/>
            <person name="Sterndorff E.B."/>
            <person name="Faurdal D."/>
            <person name="Vuksanovic O."/>
            <person name="Mourched A.-S."/>
            <person name="Charusanti P."/>
            <person name="Shaw S."/>
            <person name="Blin K."/>
            <person name="Weber T."/>
        </authorList>
    </citation>
    <scope>NUCLEOTIDE SEQUENCE</scope>
    <source>
        <strain evidence="1">NBC_00283</strain>
    </source>
</reference>
<protein>
    <submittedName>
        <fullName evidence="1">Adenylate kinase</fullName>
    </submittedName>
</protein>
<keyword evidence="1" id="KW-0418">Kinase</keyword>
<keyword evidence="1" id="KW-0808">Transferase</keyword>
<evidence type="ECO:0000313" key="2">
    <source>
        <dbReference type="Proteomes" id="UP001432075"/>
    </source>
</evidence>
<dbReference type="Gene3D" id="3.40.50.300">
    <property type="entry name" value="P-loop containing nucleotide triphosphate hydrolases"/>
    <property type="match status" value="1"/>
</dbReference>
<dbReference type="SUPFAM" id="SSF52540">
    <property type="entry name" value="P-loop containing nucleoside triphosphate hydrolases"/>
    <property type="match status" value="1"/>
</dbReference>
<organism evidence="1 2">
    <name type="scientific">Streptomyces goshikiensis</name>
    <dbReference type="NCBI Taxonomy" id="1942"/>
    <lineage>
        <taxon>Bacteria</taxon>
        <taxon>Bacillati</taxon>
        <taxon>Actinomycetota</taxon>
        <taxon>Actinomycetes</taxon>
        <taxon>Kitasatosporales</taxon>
        <taxon>Streptomycetaceae</taxon>
        <taxon>Streptomyces</taxon>
    </lineage>
</organism>
<dbReference type="RefSeq" id="WP_328776940.1">
    <property type="nucleotide sequence ID" value="NZ_CP108057.1"/>
</dbReference>
<dbReference type="PANTHER" id="PTHR37816:SF1">
    <property type="entry name" value="TOXIN"/>
    <property type="match status" value="1"/>
</dbReference>
<sequence>MRRVLVVGISGAGKSTLARELERRLGLPFHEMDALHFGGPGWAVSATFAEDTARLAGTDRWIFDSLGYPEVRDLLWERADTIVWLDLPRRVVMRRVLLRSLRRSLLRERLFGGNREKWREWLRSDHPAWWAWSQYGARRAEIARRAGDARFAPLRVVRLRTPRAAAVWLGTQEPRRNGAG</sequence>
<dbReference type="PANTHER" id="PTHR37816">
    <property type="entry name" value="YALI0E33011P"/>
    <property type="match status" value="1"/>
</dbReference>
<keyword evidence="2" id="KW-1185">Reference proteome</keyword>
<dbReference type="InterPro" id="IPR052922">
    <property type="entry name" value="Cytidylate_Kinase-2"/>
</dbReference>
<name>A0ABZ1RV12_9ACTN</name>
<dbReference type="GO" id="GO:0016301">
    <property type="term" value="F:kinase activity"/>
    <property type="evidence" value="ECO:0007669"/>
    <property type="project" value="UniProtKB-KW"/>
</dbReference>
<dbReference type="Proteomes" id="UP001432075">
    <property type="component" value="Chromosome"/>
</dbReference>
<proteinExistence type="predicted"/>
<dbReference type="EMBL" id="CP108057">
    <property type="protein sequence ID" value="WUO49892.1"/>
    <property type="molecule type" value="Genomic_DNA"/>
</dbReference>
<gene>
    <name evidence="1" type="ORF">OHU17_30915</name>
</gene>